<feature type="compositionally biased region" description="Basic residues" evidence="1">
    <location>
        <begin position="49"/>
        <end position="64"/>
    </location>
</feature>
<reference evidence="2" key="1">
    <citation type="journal article" date="2022" name="Cell">
        <title>Repeat-based holocentromeres influence genome architecture and karyotype evolution.</title>
        <authorList>
            <person name="Hofstatter P.G."/>
            <person name="Thangavel G."/>
            <person name="Lux T."/>
            <person name="Neumann P."/>
            <person name="Vondrak T."/>
            <person name="Novak P."/>
            <person name="Zhang M."/>
            <person name="Costa L."/>
            <person name="Castellani M."/>
            <person name="Scott A."/>
            <person name="Toegelov H."/>
            <person name="Fuchs J."/>
            <person name="Mata-Sucre Y."/>
            <person name="Dias Y."/>
            <person name="Vanzela A.L.L."/>
            <person name="Huettel B."/>
            <person name="Almeida C.C.S."/>
            <person name="Simkova H."/>
            <person name="Souza G."/>
            <person name="Pedrosa-Harand A."/>
            <person name="Macas J."/>
            <person name="Mayer K.F.X."/>
            <person name="Houben A."/>
            <person name="Marques A."/>
        </authorList>
    </citation>
    <scope>NUCLEOTIDE SEQUENCE</scope>
    <source>
        <strain evidence="2">RhyBre1mFocal</strain>
    </source>
</reference>
<dbReference type="PANTHER" id="PTHR34371">
    <property type="entry name" value="OS01G0551000 PROTEIN"/>
    <property type="match status" value="1"/>
</dbReference>
<sequence>MEQNTTTRPKLSLESIPFHCTESSGLATPPPCRFPAAIPFLWEEEPGRPKKQSTLRKPTQKPRSARSLELPPRMMAEEFKMKAGKKNVTSPTSVLDVSYSINRLRSFGRHYSFNNGKERSQVDRREKNARKGGAIWFHKEQTRDSNAASNSVIPSSSFNTSCRHEQGKVCTVKITRLKRHRSLIDVSVHATSHLLIGIYKSLRQVIPWHRT</sequence>
<protein>
    <submittedName>
        <fullName evidence="2">Uncharacterized protein</fullName>
    </submittedName>
</protein>
<dbReference type="PANTHER" id="PTHR34371:SF6">
    <property type="entry name" value="MEMBRANE-ASSOCIATED KINASE REGULATOR 6"/>
    <property type="match status" value="1"/>
</dbReference>
<organism evidence="2 3">
    <name type="scientific">Rhynchospora breviuscula</name>
    <dbReference type="NCBI Taxonomy" id="2022672"/>
    <lineage>
        <taxon>Eukaryota</taxon>
        <taxon>Viridiplantae</taxon>
        <taxon>Streptophyta</taxon>
        <taxon>Embryophyta</taxon>
        <taxon>Tracheophyta</taxon>
        <taxon>Spermatophyta</taxon>
        <taxon>Magnoliopsida</taxon>
        <taxon>Liliopsida</taxon>
        <taxon>Poales</taxon>
        <taxon>Cyperaceae</taxon>
        <taxon>Cyperoideae</taxon>
        <taxon>Rhynchosporeae</taxon>
        <taxon>Rhynchospora</taxon>
    </lineage>
</organism>
<dbReference type="EMBL" id="JAMQYH010000004">
    <property type="protein sequence ID" value="KAJ1689365.1"/>
    <property type="molecule type" value="Genomic_DNA"/>
</dbReference>
<dbReference type="Pfam" id="PF05097">
    <property type="entry name" value="DUF688"/>
    <property type="match status" value="1"/>
</dbReference>
<proteinExistence type="predicted"/>
<evidence type="ECO:0000313" key="2">
    <source>
        <dbReference type="EMBL" id="KAJ1689365.1"/>
    </source>
</evidence>
<dbReference type="InterPro" id="IPR007789">
    <property type="entry name" value="DUF688"/>
</dbReference>
<dbReference type="OrthoDB" id="1934555at2759"/>
<gene>
    <name evidence="2" type="ORF">LUZ63_013520</name>
</gene>
<name>A0A9Q0C8R3_9POAL</name>
<evidence type="ECO:0000313" key="3">
    <source>
        <dbReference type="Proteomes" id="UP001151287"/>
    </source>
</evidence>
<dbReference type="Proteomes" id="UP001151287">
    <property type="component" value="Unassembled WGS sequence"/>
</dbReference>
<keyword evidence="3" id="KW-1185">Reference proteome</keyword>
<accession>A0A9Q0C8R3</accession>
<comment type="caution">
    <text evidence="2">The sequence shown here is derived from an EMBL/GenBank/DDBJ whole genome shotgun (WGS) entry which is preliminary data.</text>
</comment>
<feature type="region of interest" description="Disordered" evidence="1">
    <location>
        <begin position="43"/>
        <end position="71"/>
    </location>
</feature>
<evidence type="ECO:0000256" key="1">
    <source>
        <dbReference type="SAM" id="MobiDB-lite"/>
    </source>
</evidence>
<dbReference type="AlphaFoldDB" id="A0A9Q0C8R3"/>